<keyword evidence="6" id="KW-0131">Cell cycle</keyword>
<dbReference type="AlphaFoldDB" id="A0A3B1AXV2"/>
<dbReference type="GO" id="GO:0030428">
    <property type="term" value="C:cell septum"/>
    <property type="evidence" value="ECO:0007669"/>
    <property type="project" value="TreeGrafter"/>
</dbReference>
<keyword evidence="1" id="KW-1003">Cell membrane</keyword>
<dbReference type="PANTHER" id="PTHR37485:SF1">
    <property type="entry name" value="CELL DIVISION PROTEIN FTSB"/>
    <property type="match status" value="1"/>
</dbReference>
<dbReference type="EMBL" id="UOFR01000063">
    <property type="protein sequence ID" value="VAW98854.1"/>
    <property type="molecule type" value="Genomic_DNA"/>
</dbReference>
<keyword evidence="4" id="KW-1133">Transmembrane helix</keyword>
<evidence type="ECO:0000313" key="8">
    <source>
        <dbReference type="EMBL" id="VAW98854.1"/>
    </source>
</evidence>
<sequence>MKILMAALITMLVVLQYDLWIGDGSMTAAWRLDDTITEQKKENAQLQLRNETLAAEVNDLKSGTAAIEERARSELGMIKKDETFVQIIEDRSQSER</sequence>
<dbReference type="NCBIfam" id="NF002058">
    <property type="entry name" value="PRK00888.1"/>
    <property type="match status" value="1"/>
</dbReference>
<organism evidence="8">
    <name type="scientific">hydrothermal vent metagenome</name>
    <dbReference type="NCBI Taxonomy" id="652676"/>
    <lineage>
        <taxon>unclassified sequences</taxon>
        <taxon>metagenomes</taxon>
        <taxon>ecological metagenomes</taxon>
    </lineage>
</organism>
<evidence type="ECO:0000256" key="3">
    <source>
        <dbReference type="ARBA" id="ARBA00022692"/>
    </source>
</evidence>
<dbReference type="PANTHER" id="PTHR37485">
    <property type="entry name" value="CELL DIVISION PROTEIN FTSB"/>
    <property type="match status" value="1"/>
</dbReference>
<evidence type="ECO:0000256" key="7">
    <source>
        <dbReference type="SAM" id="Coils"/>
    </source>
</evidence>
<dbReference type="GO" id="GO:0043093">
    <property type="term" value="P:FtsZ-dependent cytokinesis"/>
    <property type="evidence" value="ECO:0007669"/>
    <property type="project" value="TreeGrafter"/>
</dbReference>
<proteinExistence type="inferred from homology"/>
<keyword evidence="3" id="KW-0812">Transmembrane</keyword>
<dbReference type="InterPro" id="IPR007060">
    <property type="entry name" value="FtsL/DivIC"/>
</dbReference>
<evidence type="ECO:0000256" key="6">
    <source>
        <dbReference type="ARBA" id="ARBA00023306"/>
    </source>
</evidence>
<keyword evidence="7" id="KW-0175">Coiled coil</keyword>
<dbReference type="Pfam" id="PF04977">
    <property type="entry name" value="DivIC"/>
    <property type="match status" value="1"/>
</dbReference>
<evidence type="ECO:0000256" key="5">
    <source>
        <dbReference type="ARBA" id="ARBA00023136"/>
    </source>
</evidence>
<name>A0A3B1AXV2_9ZZZZ</name>
<gene>
    <name evidence="8" type="ORF">MNBD_GAMMA21-434</name>
</gene>
<dbReference type="HAMAP" id="MF_00599">
    <property type="entry name" value="FtsB"/>
    <property type="match status" value="1"/>
</dbReference>
<keyword evidence="5" id="KW-0472">Membrane</keyword>
<evidence type="ECO:0000256" key="2">
    <source>
        <dbReference type="ARBA" id="ARBA00022618"/>
    </source>
</evidence>
<keyword evidence="2 8" id="KW-0132">Cell division</keyword>
<reference evidence="8" key="1">
    <citation type="submission" date="2018-06" db="EMBL/GenBank/DDBJ databases">
        <authorList>
            <person name="Zhirakovskaya E."/>
        </authorList>
    </citation>
    <scope>NUCLEOTIDE SEQUENCE</scope>
</reference>
<evidence type="ECO:0000256" key="1">
    <source>
        <dbReference type="ARBA" id="ARBA00022475"/>
    </source>
</evidence>
<accession>A0A3B1AXV2</accession>
<dbReference type="InterPro" id="IPR023081">
    <property type="entry name" value="Cell_div_FtsB"/>
</dbReference>
<protein>
    <submittedName>
        <fullName evidence="8">Cell division protein DivIC (FtsB), stabilizes FtsL against RasP cleavage</fullName>
    </submittedName>
</protein>
<evidence type="ECO:0000256" key="4">
    <source>
        <dbReference type="ARBA" id="ARBA00022989"/>
    </source>
</evidence>
<feature type="coiled-coil region" evidence="7">
    <location>
        <begin position="36"/>
        <end position="63"/>
    </location>
</feature>